<name>A0A6J4M8G2_9ACTN</name>
<dbReference type="SUPFAM" id="SSF54593">
    <property type="entry name" value="Glyoxalase/Bleomycin resistance protein/Dihydroxybiphenyl dioxygenase"/>
    <property type="match status" value="1"/>
</dbReference>
<dbReference type="InterPro" id="IPR041581">
    <property type="entry name" value="Glyoxalase_6"/>
</dbReference>
<evidence type="ECO:0000259" key="1">
    <source>
        <dbReference type="Pfam" id="PF18029"/>
    </source>
</evidence>
<dbReference type="Gene3D" id="3.10.180.10">
    <property type="entry name" value="2,3-Dihydroxybiphenyl 1,2-Dioxygenase, domain 1"/>
    <property type="match status" value="1"/>
</dbReference>
<dbReference type="AlphaFoldDB" id="A0A6J4M8G2"/>
<feature type="domain" description="Glyoxalase-like" evidence="1">
    <location>
        <begin position="15"/>
        <end position="67"/>
    </location>
</feature>
<organism evidence="2">
    <name type="scientific">uncultured Frankineae bacterium</name>
    <dbReference type="NCBI Taxonomy" id="437475"/>
    <lineage>
        <taxon>Bacteria</taxon>
        <taxon>Bacillati</taxon>
        <taxon>Actinomycetota</taxon>
        <taxon>Actinomycetes</taxon>
        <taxon>Frankiales</taxon>
        <taxon>environmental samples</taxon>
    </lineage>
</organism>
<dbReference type="EMBL" id="CADCUB010000148">
    <property type="protein sequence ID" value="CAA9352212.1"/>
    <property type="molecule type" value="Genomic_DNA"/>
</dbReference>
<sequence>MVADYQPPTWPSAETPKQIHFEWMVENLEAAVAALQGFGATLAAQQSRDDPELRVMLDPAGHPLCLMSTRSVIPAFRDEAARQGP</sequence>
<reference evidence="2" key="1">
    <citation type="submission" date="2020-02" db="EMBL/GenBank/DDBJ databases">
        <authorList>
            <person name="Meier V. D."/>
        </authorList>
    </citation>
    <scope>NUCLEOTIDE SEQUENCE</scope>
    <source>
        <strain evidence="2">AVDCRST_MAG07</strain>
    </source>
</reference>
<gene>
    <name evidence="2" type="ORF">AVDCRST_MAG07-3102</name>
</gene>
<accession>A0A6J4M8G2</accession>
<protein>
    <recommendedName>
        <fullName evidence="1">Glyoxalase-like domain-containing protein</fullName>
    </recommendedName>
</protein>
<dbReference type="InterPro" id="IPR029068">
    <property type="entry name" value="Glyas_Bleomycin-R_OHBP_Dase"/>
</dbReference>
<proteinExistence type="predicted"/>
<evidence type="ECO:0000313" key="2">
    <source>
        <dbReference type="EMBL" id="CAA9352212.1"/>
    </source>
</evidence>
<dbReference type="Pfam" id="PF18029">
    <property type="entry name" value="Glyoxalase_6"/>
    <property type="match status" value="1"/>
</dbReference>